<dbReference type="Pfam" id="PF10415">
    <property type="entry name" value="FumaraseC_C"/>
    <property type="match status" value="1"/>
</dbReference>
<name>A0AAW5T7R1_9MYCO</name>
<feature type="domain" description="Fumarate lyase N-terminal" evidence="2">
    <location>
        <begin position="13"/>
        <end position="343"/>
    </location>
</feature>
<dbReference type="FunFam" id="1.10.275.10:FF:000001">
    <property type="entry name" value="Fumarate hydratase, mitochondrial"/>
    <property type="match status" value="1"/>
</dbReference>
<dbReference type="GO" id="GO:0005829">
    <property type="term" value="C:cytosol"/>
    <property type="evidence" value="ECO:0007669"/>
    <property type="project" value="TreeGrafter"/>
</dbReference>
<dbReference type="InterPro" id="IPR022761">
    <property type="entry name" value="Fumarate_lyase_N"/>
</dbReference>
<keyword evidence="1" id="KW-0456">Lyase</keyword>
<dbReference type="InterPro" id="IPR008948">
    <property type="entry name" value="L-Aspartase-like"/>
</dbReference>
<dbReference type="RefSeq" id="WP_036446106.1">
    <property type="nucleotide sequence ID" value="NZ_JACKVC010000019.1"/>
</dbReference>
<dbReference type="InterPro" id="IPR018951">
    <property type="entry name" value="Fumarase_C_C"/>
</dbReference>
<gene>
    <name evidence="4" type="ORF">H5P34_21865</name>
</gene>
<dbReference type="InterPro" id="IPR000362">
    <property type="entry name" value="Fumarate_lyase_fam"/>
</dbReference>
<evidence type="ECO:0000256" key="1">
    <source>
        <dbReference type="ARBA" id="ARBA00023239"/>
    </source>
</evidence>
<dbReference type="InterPro" id="IPR024083">
    <property type="entry name" value="Fumarase/histidase_N"/>
</dbReference>
<evidence type="ECO:0000313" key="5">
    <source>
        <dbReference type="Proteomes" id="UP001141659"/>
    </source>
</evidence>
<dbReference type="Gene3D" id="1.10.275.10">
    <property type="entry name" value="Fumarase/aspartase (N-terminal domain)"/>
    <property type="match status" value="1"/>
</dbReference>
<dbReference type="PRINTS" id="PR00145">
    <property type="entry name" value="ARGSUCLYASE"/>
</dbReference>
<dbReference type="SUPFAM" id="SSF48557">
    <property type="entry name" value="L-aspartase-like"/>
    <property type="match status" value="1"/>
</dbReference>
<dbReference type="NCBIfam" id="NF008909">
    <property type="entry name" value="PRK12273.1"/>
    <property type="match status" value="1"/>
</dbReference>
<dbReference type="PRINTS" id="PR00149">
    <property type="entry name" value="FUMRATELYASE"/>
</dbReference>
<dbReference type="GO" id="GO:0008797">
    <property type="term" value="F:aspartate ammonia-lyase activity"/>
    <property type="evidence" value="ECO:0007669"/>
    <property type="project" value="TreeGrafter"/>
</dbReference>
<protein>
    <submittedName>
        <fullName evidence="4">Aspartate ammonia-lyase</fullName>
    </submittedName>
</protein>
<dbReference type="CDD" id="cd01357">
    <property type="entry name" value="Aspartase"/>
    <property type="match status" value="1"/>
</dbReference>
<reference evidence="4" key="2">
    <citation type="journal article" date="2022" name="BMC Genomics">
        <title>Comparative genome analysis of mycobacteria focusing on tRNA and non-coding RNA.</title>
        <authorList>
            <person name="Behra P.R.K."/>
            <person name="Pettersson B.M.F."/>
            <person name="Ramesh M."/>
            <person name="Das S."/>
            <person name="Dasgupta S."/>
            <person name="Kirsebom L.A."/>
        </authorList>
    </citation>
    <scope>NUCLEOTIDE SEQUENCE</scope>
    <source>
        <strain evidence="4">DSM 44242</strain>
    </source>
</reference>
<dbReference type="PROSITE" id="PS00163">
    <property type="entry name" value="FUMARATE_LYASES"/>
    <property type="match status" value="1"/>
</dbReference>
<evidence type="ECO:0000259" key="2">
    <source>
        <dbReference type="Pfam" id="PF00206"/>
    </source>
</evidence>
<dbReference type="AlphaFoldDB" id="A0AAW5T7R1"/>
<dbReference type="GO" id="GO:0006531">
    <property type="term" value="P:aspartate metabolic process"/>
    <property type="evidence" value="ECO:0007669"/>
    <property type="project" value="TreeGrafter"/>
</dbReference>
<dbReference type="InterPro" id="IPR051546">
    <property type="entry name" value="Aspartate_Ammonia-Lyase"/>
</dbReference>
<dbReference type="Gene3D" id="1.20.200.10">
    <property type="entry name" value="Fumarase/aspartase (Central domain)"/>
    <property type="match status" value="1"/>
</dbReference>
<dbReference type="Gene3D" id="1.10.40.30">
    <property type="entry name" value="Fumarase/aspartase (C-terminal domain)"/>
    <property type="match status" value="1"/>
</dbReference>
<dbReference type="PANTHER" id="PTHR42696">
    <property type="entry name" value="ASPARTATE AMMONIA-LYASE"/>
    <property type="match status" value="1"/>
</dbReference>
<evidence type="ECO:0000259" key="3">
    <source>
        <dbReference type="Pfam" id="PF10415"/>
    </source>
</evidence>
<dbReference type="Proteomes" id="UP001141659">
    <property type="component" value="Unassembled WGS sequence"/>
</dbReference>
<sequence length="467" mass="49059">MPKTRTEHDLLGDHEVPADAYYGVHTARACENFPISGVPISRHRDLVVALASVKQAAAEANRQLGQLDPDIADAIVAACTEIRGGALHDQFVVDQIQGGAGTSTNMNANEVIANRALEVLGYQRGDYGRIHPLEHVNLGQSTNDVYPTAVKVAVGMAARSLEQALRGLADRCAAKSAEFTDMIKLGRTQLQDAVPMTLGQEFGAFAVTVIEDADRLDEAMALIAEINLGGTAIGTGLNTHPEYAALVCARLREITGLPLVTAGNLVEATSDVGSFVQLSGVAKRAAVKLSKICNDLRLLSSGPRAGFGEINLPAVQAGSSIMPGKVNPVIPEMVNQVAFEVIGNDLTVTMAAEAGQLQLNAFEPIIARALLSSLNHLTAAVTVLGERCIEGITANADRMREAVLASASIATALNPVLGYEAATALVAEAIATGASIPDLVRRSALLDEAVLTRMLSPENLCRPNKLT</sequence>
<accession>A0AAW5T7R1</accession>
<proteinExistence type="predicted"/>
<dbReference type="PANTHER" id="PTHR42696:SF2">
    <property type="entry name" value="ASPARTATE AMMONIA-LYASE"/>
    <property type="match status" value="1"/>
</dbReference>
<dbReference type="FunFam" id="1.20.200.10:FF:000001">
    <property type="entry name" value="Fumarate hydratase, mitochondrial"/>
    <property type="match status" value="1"/>
</dbReference>
<dbReference type="GO" id="GO:0006099">
    <property type="term" value="P:tricarboxylic acid cycle"/>
    <property type="evidence" value="ECO:0007669"/>
    <property type="project" value="InterPro"/>
</dbReference>
<evidence type="ECO:0000313" key="4">
    <source>
        <dbReference type="EMBL" id="MCV7390713.1"/>
    </source>
</evidence>
<organism evidence="4 5">
    <name type="scientific">Mycolicibacterium porcinum</name>
    <dbReference type="NCBI Taxonomy" id="39693"/>
    <lineage>
        <taxon>Bacteria</taxon>
        <taxon>Bacillati</taxon>
        <taxon>Actinomycetota</taxon>
        <taxon>Actinomycetes</taxon>
        <taxon>Mycobacteriales</taxon>
        <taxon>Mycobacteriaceae</taxon>
        <taxon>Mycolicibacterium</taxon>
    </lineage>
</organism>
<dbReference type="EMBL" id="JACKVC010000019">
    <property type="protein sequence ID" value="MCV7390713.1"/>
    <property type="molecule type" value="Genomic_DNA"/>
</dbReference>
<dbReference type="InterPro" id="IPR020557">
    <property type="entry name" value="Fumarate_lyase_CS"/>
</dbReference>
<dbReference type="Pfam" id="PF00206">
    <property type="entry name" value="Lyase_1"/>
    <property type="match status" value="1"/>
</dbReference>
<comment type="caution">
    <text evidence="4">The sequence shown here is derived from an EMBL/GenBank/DDBJ whole genome shotgun (WGS) entry which is preliminary data.</text>
</comment>
<reference evidence="4" key="1">
    <citation type="submission" date="2020-07" db="EMBL/GenBank/DDBJ databases">
        <authorList>
            <person name="Pettersson B.M.F."/>
            <person name="Behra P.R.K."/>
            <person name="Ramesh M."/>
            <person name="Das S."/>
            <person name="Dasgupta S."/>
            <person name="Kirsebom L.A."/>
        </authorList>
    </citation>
    <scope>NUCLEOTIDE SEQUENCE</scope>
    <source>
        <strain evidence="4">DSM 44242</strain>
    </source>
</reference>
<feature type="domain" description="Fumarase C C-terminal" evidence="3">
    <location>
        <begin position="409"/>
        <end position="461"/>
    </location>
</feature>